<keyword evidence="2" id="KW-0285">Flavoprotein</keyword>
<keyword evidence="3" id="KW-0479">Metal-binding</keyword>
<dbReference type="InterPro" id="IPR016166">
    <property type="entry name" value="FAD-bd_PCMH"/>
</dbReference>
<dbReference type="InterPro" id="IPR016171">
    <property type="entry name" value="Vanillyl_alc_oxidase_C-sub2"/>
</dbReference>
<keyword evidence="6" id="KW-0408">Iron</keyword>
<dbReference type="PANTHER" id="PTHR11748:SF119">
    <property type="entry name" value="D-2-HYDROXYGLUTARATE DEHYDROGENASE"/>
    <property type="match status" value="1"/>
</dbReference>
<keyword evidence="7" id="KW-0411">Iron-sulfur</keyword>
<dbReference type="InterPro" id="IPR016169">
    <property type="entry name" value="FAD-bd_PCMH_sub2"/>
</dbReference>
<dbReference type="InterPro" id="IPR009051">
    <property type="entry name" value="Helical_ferredxn"/>
</dbReference>
<name>A0A2S8FC44_9BACT</name>
<organism evidence="9 10">
    <name type="scientific">Blastopirellula marina</name>
    <dbReference type="NCBI Taxonomy" id="124"/>
    <lineage>
        <taxon>Bacteria</taxon>
        <taxon>Pseudomonadati</taxon>
        <taxon>Planctomycetota</taxon>
        <taxon>Planctomycetia</taxon>
        <taxon>Pirellulales</taxon>
        <taxon>Pirellulaceae</taxon>
        <taxon>Blastopirellula</taxon>
    </lineage>
</organism>
<dbReference type="Pfam" id="PF01565">
    <property type="entry name" value="FAD_binding_4"/>
    <property type="match status" value="1"/>
</dbReference>
<dbReference type="GO" id="GO:0046872">
    <property type="term" value="F:metal ion binding"/>
    <property type="evidence" value="ECO:0007669"/>
    <property type="project" value="UniProtKB-KW"/>
</dbReference>
<dbReference type="GO" id="GO:0004458">
    <property type="term" value="F:D-lactate dehydrogenase (cytochrome) activity"/>
    <property type="evidence" value="ECO:0007669"/>
    <property type="project" value="TreeGrafter"/>
</dbReference>
<dbReference type="InterPro" id="IPR004017">
    <property type="entry name" value="Cys_rich_dom"/>
</dbReference>
<dbReference type="Proteomes" id="UP000238322">
    <property type="component" value="Unassembled WGS sequence"/>
</dbReference>
<comment type="cofactor">
    <cofactor evidence="1">
        <name>FAD</name>
        <dbReference type="ChEBI" id="CHEBI:57692"/>
    </cofactor>
</comment>
<dbReference type="InterPro" id="IPR017900">
    <property type="entry name" value="4Fe4S_Fe_S_CS"/>
</dbReference>
<dbReference type="SUPFAM" id="SSF55103">
    <property type="entry name" value="FAD-linked oxidases, C-terminal domain"/>
    <property type="match status" value="1"/>
</dbReference>
<dbReference type="Gene3D" id="3.30.70.2740">
    <property type="match status" value="1"/>
</dbReference>
<dbReference type="Gene3D" id="3.30.43.10">
    <property type="entry name" value="Uridine Diphospho-n-acetylenolpyruvylglucosamine Reductase, domain 2"/>
    <property type="match status" value="1"/>
</dbReference>
<evidence type="ECO:0000313" key="10">
    <source>
        <dbReference type="Proteomes" id="UP000238322"/>
    </source>
</evidence>
<dbReference type="InterPro" id="IPR006094">
    <property type="entry name" value="Oxid_FAD_bind_N"/>
</dbReference>
<evidence type="ECO:0000256" key="2">
    <source>
        <dbReference type="ARBA" id="ARBA00022630"/>
    </source>
</evidence>
<dbReference type="InterPro" id="IPR016167">
    <property type="entry name" value="FAD-bd_PCMH_sub1"/>
</dbReference>
<evidence type="ECO:0000256" key="5">
    <source>
        <dbReference type="ARBA" id="ARBA00023002"/>
    </source>
</evidence>
<dbReference type="PROSITE" id="PS00198">
    <property type="entry name" value="4FE4S_FER_1"/>
    <property type="match status" value="1"/>
</dbReference>
<evidence type="ECO:0000259" key="8">
    <source>
        <dbReference type="PROSITE" id="PS51387"/>
    </source>
</evidence>
<dbReference type="SUPFAM" id="SSF46548">
    <property type="entry name" value="alpha-helical ferredoxin"/>
    <property type="match status" value="1"/>
</dbReference>
<dbReference type="GO" id="GO:0051536">
    <property type="term" value="F:iron-sulfur cluster binding"/>
    <property type="evidence" value="ECO:0007669"/>
    <property type="project" value="UniProtKB-KW"/>
</dbReference>
<dbReference type="RefSeq" id="WP_105332922.1">
    <property type="nucleotide sequence ID" value="NZ_PUHY01000015.1"/>
</dbReference>
<evidence type="ECO:0000313" key="9">
    <source>
        <dbReference type="EMBL" id="PQO29728.1"/>
    </source>
</evidence>
<dbReference type="InterPro" id="IPR036318">
    <property type="entry name" value="FAD-bd_PCMH-like_sf"/>
</dbReference>
<keyword evidence="5" id="KW-0560">Oxidoreductase</keyword>
<comment type="caution">
    <text evidence="9">The sequence shown here is derived from an EMBL/GenBank/DDBJ whole genome shotgun (WGS) entry which is preliminary data.</text>
</comment>
<reference evidence="9 10" key="1">
    <citation type="submission" date="2018-02" db="EMBL/GenBank/DDBJ databases">
        <title>Comparative genomes isolates from brazilian mangrove.</title>
        <authorList>
            <person name="Araujo J.E."/>
            <person name="Taketani R.G."/>
            <person name="Silva M.C.P."/>
            <person name="Loureco M.V."/>
            <person name="Andreote F.D."/>
        </authorList>
    </citation>
    <scope>NUCLEOTIDE SEQUENCE [LARGE SCALE GENOMIC DNA]</scope>
    <source>
        <strain evidence="9 10">Hex-1 MGV</strain>
    </source>
</reference>
<evidence type="ECO:0000256" key="6">
    <source>
        <dbReference type="ARBA" id="ARBA00023004"/>
    </source>
</evidence>
<gene>
    <name evidence="9" type="ORF">C5Y83_27170</name>
</gene>
<dbReference type="Pfam" id="PF02913">
    <property type="entry name" value="FAD-oxidase_C"/>
    <property type="match status" value="1"/>
</dbReference>
<dbReference type="GO" id="GO:0071949">
    <property type="term" value="F:FAD binding"/>
    <property type="evidence" value="ECO:0007669"/>
    <property type="project" value="InterPro"/>
</dbReference>
<sequence length="994" mass="110408">MDLERERIRADLRGIVRGEIRCDDTFLELYSTDASIFQIKPLAVVRPKRSADVMATVQYAAENQIPVHARGAGTGTAGESLGRGIVIDFAHSMRRILETGEDWVRVQPGVILANLNRHLAQRGRIFGPDPATRSVTTIGSVLALDASGSHWLQHGSAHDHILELQVVLASGESVTLGPTHLDRIAQLESPELVRITSGLAELLKTNAEKIQGHLPKTFNQGSGYRLSGIVDNDHIDLCKVMAGSEGSLALITQAKLKTSPRSKSRGLVLLFFERIDHAAKAAVQLRQFGISACDLLDRRILSIARETDPRYSNLIPENTEAMLLVEVSGDSQAEVHDRLEQIADRIRRRRRLAFHSLITTSPTEVGTYWELARRMTPILYRLKGNTRPLPFVEDVAVPPTQMPTFLAKVQDIMKRHETIASIFAHAAHGHLHVRPLLNMADPNDLVKLERIADEIYEELFQIQGSISGESGDGISRTPYLPRQYGPVYDLFGRIKHLFDPLGILNPGKKVLASTFSPMELVRRVELAAGKNSLESQSTSADEASLPAGSEMELPILNWSMDEMATAARSCHGCGRCRTFGADTRMCPVFRFDSREEASPRAKANLLRSVLSGQLTPDRLDTYDAKELLDTCFHCHQCRIDCPSNVDIPNMALEMKAHNVDANGLTQDSSLQAKIHRWAMWGNRFPHITNWALGNRAMRWLLERFIGLAKQRKLPKLAHRSFIKQAARRGLTTATRRSGRKVLYFVDMYANLFDTQLAQAFVNVLDHNRIAVYVHPKQQSSAMPAIAQGAITMAARLAHRNVQALAEAVRQGYTIVATEPSAVMALTHEYPNLLDSEDARIVAENTREACEFLWDLHHHGELELDLKPLNAVVGFHVPCHLRALHEVSYGQRVLQLIPGLSVRPIEKGCSGMAGTFGLTRKNFRSSLRIGWDLIVAMRSKQIQIGSTECSACKMQIEQAGNKAVVHPIKLLAKSYGVLDPDSDPFAPPVHDLFVS</sequence>
<dbReference type="Pfam" id="PF13534">
    <property type="entry name" value="Fer4_17"/>
    <property type="match status" value="1"/>
</dbReference>
<dbReference type="GO" id="GO:0008720">
    <property type="term" value="F:D-lactate dehydrogenase (NAD+) activity"/>
    <property type="evidence" value="ECO:0007669"/>
    <property type="project" value="TreeGrafter"/>
</dbReference>
<dbReference type="EMBL" id="PUHY01000015">
    <property type="protein sequence ID" value="PQO29728.1"/>
    <property type="molecule type" value="Genomic_DNA"/>
</dbReference>
<dbReference type="GO" id="GO:1903457">
    <property type="term" value="P:lactate catabolic process"/>
    <property type="evidence" value="ECO:0007669"/>
    <property type="project" value="TreeGrafter"/>
</dbReference>
<dbReference type="OrthoDB" id="9767256at2"/>
<dbReference type="Gene3D" id="3.30.465.10">
    <property type="match status" value="1"/>
</dbReference>
<protein>
    <submittedName>
        <fullName evidence="9">FAD-binding oxidoreductase</fullName>
    </submittedName>
</protein>
<evidence type="ECO:0000256" key="3">
    <source>
        <dbReference type="ARBA" id="ARBA00022723"/>
    </source>
</evidence>
<dbReference type="SUPFAM" id="SSF56176">
    <property type="entry name" value="FAD-binding/transporter-associated domain-like"/>
    <property type="match status" value="1"/>
</dbReference>
<feature type="domain" description="FAD-binding PCMH-type" evidence="8">
    <location>
        <begin position="37"/>
        <end position="261"/>
    </location>
</feature>
<proteinExistence type="predicted"/>
<dbReference type="PROSITE" id="PS51387">
    <property type="entry name" value="FAD_PCMH"/>
    <property type="match status" value="1"/>
</dbReference>
<evidence type="ECO:0000256" key="7">
    <source>
        <dbReference type="ARBA" id="ARBA00023014"/>
    </source>
</evidence>
<dbReference type="Gene3D" id="1.10.1060.10">
    <property type="entry name" value="Alpha-helical ferredoxin"/>
    <property type="match status" value="1"/>
</dbReference>
<dbReference type="InterPro" id="IPR004113">
    <property type="entry name" value="FAD-bd_oxidored_4_C"/>
</dbReference>
<dbReference type="PANTHER" id="PTHR11748">
    <property type="entry name" value="D-LACTATE DEHYDROGENASE"/>
    <property type="match status" value="1"/>
</dbReference>
<accession>A0A2S8FC44</accession>
<dbReference type="AlphaFoldDB" id="A0A2S8FC44"/>
<evidence type="ECO:0000256" key="1">
    <source>
        <dbReference type="ARBA" id="ARBA00001974"/>
    </source>
</evidence>
<dbReference type="InterPro" id="IPR016164">
    <property type="entry name" value="FAD-linked_Oxase-like_C"/>
</dbReference>
<keyword evidence="4" id="KW-0274">FAD</keyword>
<dbReference type="Gene3D" id="1.10.45.10">
    <property type="entry name" value="Vanillyl-alcohol Oxidase, Chain A, domain 4"/>
    <property type="match status" value="1"/>
</dbReference>
<dbReference type="Pfam" id="PF02754">
    <property type="entry name" value="CCG"/>
    <property type="match status" value="1"/>
</dbReference>
<evidence type="ECO:0000256" key="4">
    <source>
        <dbReference type="ARBA" id="ARBA00022827"/>
    </source>
</evidence>